<feature type="chain" id="PRO_5013915960" evidence="4">
    <location>
        <begin position="24"/>
        <end position="477"/>
    </location>
</feature>
<evidence type="ECO:0000313" key="6">
    <source>
        <dbReference type="Proteomes" id="UP000230821"/>
    </source>
</evidence>
<gene>
    <name evidence="5" type="ORF">CSA56_17145</name>
</gene>
<dbReference type="PANTHER" id="PTHR43649">
    <property type="entry name" value="ARABINOSE-BINDING PROTEIN-RELATED"/>
    <property type="match status" value="1"/>
</dbReference>
<keyword evidence="3 4" id="KW-0732">Signal</keyword>
<accession>A0A2G6K931</accession>
<dbReference type="Proteomes" id="UP000230821">
    <property type="component" value="Unassembled WGS sequence"/>
</dbReference>
<keyword evidence="2" id="KW-0813">Transport</keyword>
<comment type="similarity">
    <text evidence="1">Belongs to the bacterial solute-binding protein 1 family.</text>
</comment>
<dbReference type="EMBL" id="PDSK01000126">
    <property type="protein sequence ID" value="PIE31870.1"/>
    <property type="molecule type" value="Genomic_DNA"/>
</dbReference>
<evidence type="ECO:0000256" key="1">
    <source>
        <dbReference type="ARBA" id="ARBA00008520"/>
    </source>
</evidence>
<evidence type="ECO:0000256" key="4">
    <source>
        <dbReference type="SAM" id="SignalP"/>
    </source>
</evidence>
<dbReference type="AlphaFoldDB" id="A0A2G6K931"/>
<comment type="caution">
    <text evidence="5">The sequence shown here is derived from an EMBL/GenBank/DDBJ whole genome shotgun (WGS) entry which is preliminary data.</text>
</comment>
<protein>
    <submittedName>
        <fullName evidence="5">Sugar ABC transporter substrate-binding protein</fullName>
    </submittedName>
</protein>
<organism evidence="5 6">
    <name type="scientific">candidate division KSB3 bacterium</name>
    <dbReference type="NCBI Taxonomy" id="2044937"/>
    <lineage>
        <taxon>Bacteria</taxon>
        <taxon>candidate division KSB3</taxon>
    </lineage>
</organism>
<evidence type="ECO:0000313" key="5">
    <source>
        <dbReference type="EMBL" id="PIE31870.1"/>
    </source>
</evidence>
<reference evidence="5 6" key="1">
    <citation type="submission" date="2017-10" db="EMBL/GenBank/DDBJ databases">
        <title>Novel microbial diversity and functional potential in the marine mammal oral microbiome.</title>
        <authorList>
            <person name="Dudek N.K."/>
            <person name="Sun C.L."/>
            <person name="Burstein D."/>
            <person name="Kantor R.S."/>
            <person name="Aliaga Goltsman D.S."/>
            <person name="Bik E.M."/>
            <person name="Thomas B.C."/>
            <person name="Banfield J.F."/>
            <person name="Relman D.A."/>
        </authorList>
    </citation>
    <scope>NUCLEOTIDE SEQUENCE [LARGE SCALE GENOMIC DNA]</scope>
    <source>
        <strain evidence="5">DOLJORAL78_47_16</strain>
    </source>
</reference>
<proteinExistence type="inferred from homology"/>
<dbReference type="Pfam" id="PF01547">
    <property type="entry name" value="SBP_bac_1"/>
    <property type="match status" value="1"/>
</dbReference>
<dbReference type="SUPFAM" id="SSF53850">
    <property type="entry name" value="Periplasmic binding protein-like II"/>
    <property type="match status" value="1"/>
</dbReference>
<evidence type="ECO:0000256" key="2">
    <source>
        <dbReference type="ARBA" id="ARBA00022448"/>
    </source>
</evidence>
<dbReference type="InterPro" id="IPR050490">
    <property type="entry name" value="Bact_solute-bd_prot1"/>
</dbReference>
<feature type="signal peptide" evidence="4">
    <location>
        <begin position="1"/>
        <end position="23"/>
    </location>
</feature>
<evidence type="ECO:0000256" key="3">
    <source>
        <dbReference type="ARBA" id="ARBA00022729"/>
    </source>
</evidence>
<dbReference type="Gene3D" id="3.40.190.10">
    <property type="entry name" value="Periplasmic binding protein-like II"/>
    <property type="match status" value="2"/>
</dbReference>
<name>A0A2G6K931_9BACT</name>
<dbReference type="InterPro" id="IPR006059">
    <property type="entry name" value="SBP"/>
</dbReference>
<sequence length="477" mass="54112">MFHRKTVCAVLIVMLALTVSAGAADHPLKGKKIDMAILGIGGWVPSRLGVDMSPLFAEYAKENFGYDVSFSFAEAPFSALFQKAASTLATRSQEYNIIISDSQWLGAFAEPGWIVKISDLIAKYPELDIEWYDDVVVSSYMEYPEGSGEYWGLPQEGDTIALSVRTDLFGDPAEQKAFKEKYGWDLPQTFEDWEAVSMTAFEDIAEFFTRPDQDLYGTALQYSKEYDFMTMYLYPFMFSMGGDIWDPVERKVYGILNSDVNAKGMEWNKKMLQYQPPGAINYGIAEEIDAFTQDKVATAFQWAAVSPAMITEENKDRVMVVPPPGFKQEDGSLKRLYSIGGQPWVVNAFNDEEHMTVAIDFLKWWYLPETQLEYAKRGGNPCVKAVLESEGFEDIQPWFRAFKYMLQTDRSRDFWHEAKYSEMLAAQQEGFTAYATGQIDDPKLGLEYAACEQQKILFEAGRSEIAPPDSCKDVRLK</sequence>
<dbReference type="PANTHER" id="PTHR43649:SF34">
    <property type="entry name" value="ABC TRANSPORTER PERIPLASMIC-BINDING PROTEIN YCJN-RELATED"/>
    <property type="match status" value="1"/>
</dbReference>